<comment type="caution">
    <text evidence="3">The sequence shown here is derived from an EMBL/GenBank/DDBJ whole genome shotgun (WGS) entry which is preliminary data.</text>
</comment>
<keyword evidence="2" id="KW-0472">Membrane</keyword>
<evidence type="ECO:0000256" key="2">
    <source>
        <dbReference type="SAM" id="Phobius"/>
    </source>
</evidence>
<dbReference type="PANTHER" id="PTHR38887:SF1">
    <property type="entry name" value="RAS MODIFICATION PROTEIN ERF4"/>
    <property type="match status" value="1"/>
</dbReference>
<dbReference type="OrthoDB" id="3068835at2759"/>
<feature type="region of interest" description="Disordered" evidence="1">
    <location>
        <begin position="302"/>
        <end position="329"/>
    </location>
</feature>
<feature type="transmembrane region" description="Helical" evidence="2">
    <location>
        <begin position="121"/>
        <end position="142"/>
    </location>
</feature>
<accession>A0A9P5U6P4</accession>
<feature type="compositionally biased region" description="Low complexity" evidence="1">
    <location>
        <begin position="310"/>
        <end position="329"/>
    </location>
</feature>
<dbReference type="EMBL" id="JADNRY010000066">
    <property type="protein sequence ID" value="KAF9067969.1"/>
    <property type="molecule type" value="Genomic_DNA"/>
</dbReference>
<dbReference type="PANTHER" id="PTHR38887">
    <property type="entry name" value="CHROMOSOME 21, WHOLE GENOME SHOTGUN SEQUENCE"/>
    <property type="match status" value="1"/>
</dbReference>
<dbReference type="Proteomes" id="UP000772434">
    <property type="component" value="Unassembled WGS sequence"/>
</dbReference>
<organism evidence="3 4">
    <name type="scientific">Rhodocollybia butyracea</name>
    <dbReference type="NCBI Taxonomy" id="206335"/>
    <lineage>
        <taxon>Eukaryota</taxon>
        <taxon>Fungi</taxon>
        <taxon>Dikarya</taxon>
        <taxon>Basidiomycota</taxon>
        <taxon>Agaricomycotina</taxon>
        <taxon>Agaricomycetes</taxon>
        <taxon>Agaricomycetidae</taxon>
        <taxon>Agaricales</taxon>
        <taxon>Marasmiineae</taxon>
        <taxon>Omphalotaceae</taxon>
        <taxon>Rhodocollybia</taxon>
    </lineage>
</organism>
<dbReference type="AlphaFoldDB" id="A0A9P5U6P4"/>
<sequence length="464" mass="50954">MQSPPSYSTLPVPAEEEQSTGQSSGIRLAHDADVLIRTYITPASAYTEQASLPLPICIPQAGVNPKAESGFCRGYPDALEIVGISQGVFLNFIDGLNMAISASPPLRVVDFAGKIIGLVPYHWAMIAGMVINISAGVAIHVLSKTLTDRYLRAANLKLFKPRGLSVRLCTTPAMLALVDSESKSKPRSKLNKFGRGLGSVLLSLPIPVIQPIASTIIHAVADKPRSISPTGRPGDPINSPTLGRRLAMIQDIALPLNVQNLPPPAKPQGVIDTMAYWGVKFDNAQQKSSEKRLEQRRRALQSIKEAGFAPPSSSRLPMNRNSSSSSSVKSVASRAFNAFQEHRLQREIEREQVEQERNRMTRGSLGTLVLGQRMTNMERKIADADLVESWGTDKILWIVIMPSEKDDEIADVGIAEDPADEERIDDRTWRAEMEFERDEMELDDIMMQELSEQQRTGGSPSGKH</sequence>
<proteinExistence type="predicted"/>
<evidence type="ECO:0000313" key="3">
    <source>
        <dbReference type="EMBL" id="KAF9067969.1"/>
    </source>
</evidence>
<reference evidence="3" key="1">
    <citation type="submission" date="2020-11" db="EMBL/GenBank/DDBJ databases">
        <authorList>
            <consortium name="DOE Joint Genome Institute"/>
            <person name="Ahrendt S."/>
            <person name="Riley R."/>
            <person name="Andreopoulos W."/>
            <person name="Labutti K."/>
            <person name="Pangilinan J."/>
            <person name="Ruiz-Duenas F.J."/>
            <person name="Barrasa J.M."/>
            <person name="Sanchez-Garcia M."/>
            <person name="Camarero S."/>
            <person name="Miyauchi S."/>
            <person name="Serrano A."/>
            <person name="Linde D."/>
            <person name="Babiker R."/>
            <person name="Drula E."/>
            <person name="Ayuso-Fernandez I."/>
            <person name="Pacheco R."/>
            <person name="Padilla G."/>
            <person name="Ferreira P."/>
            <person name="Barriuso J."/>
            <person name="Kellner H."/>
            <person name="Castanera R."/>
            <person name="Alfaro M."/>
            <person name="Ramirez L."/>
            <person name="Pisabarro A.G."/>
            <person name="Kuo A."/>
            <person name="Tritt A."/>
            <person name="Lipzen A."/>
            <person name="He G."/>
            <person name="Yan M."/>
            <person name="Ng V."/>
            <person name="Cullen D."/>
            <person name="Martin F."/>
            <person name="Rosso M.-N."/>
            <person name="Henrissat B."/>
            <person name="Hibbett D."/>
            <person name="Martinez A.T."/>
            <person name="Grigoriev I.V."/>
        </authorList>
    </citation>
    <scope>NUCLEOTIDE SEQUENCE</scope>
    <source>
        <strain evidence="3">AH 40177</strain>
    </source>
</reference>
<keyword evidence="4" id="KW-1185">Reference proteome</keyword>
<evidence type="ECO:0000256" key="1">
    <source>
        <dbReference type="SAM" id="MobiDB-lite"/>
    </source>
</evidence>
<keyword evidence="2" id="KW-1133">Transmembrane helix</keyword>
<name>A0A9P5U6P4_9AGAR</name>
<dbReference type="InterPro" id="IPR053221">
    <property type="entry name" value="Burnettramic_acid_biosynth"/>
</dbReference>
<feature type="region of interest" description="Disordered" evidence="1">
    <location>
        <begin position="1"/>
        <end position="25"/>
    </location>
</feature>
<protein>
    <submittedName>
        <fullName evidence="3">Uncharacterized protein</fullName>
    </submittedName>
</protein>
<keyword evidence="2" id="KW-0812">Transmembrane</keyword>
<evidence type="ECO:0000313" key="4">
    <source>
        <dbReference type="Proteomes" id="UP000772434"/>
    </source>
</evidence>
<gene>
    <name evidence="3" type="ORF">BDP27DRAFT_1328068</name>
</gene>